<organism evidence="2 3">
    <name type="scientific">Ephemerocybe angulata</name>
    <dbReference type="NCBI Taxonomy" id="980116"/>
    <lineage>
        <taxon>Eukaryota</taxon>
        <taxon>Fungi</taxon>
        <taxon>Dikarya</taxon>
        <taxon>Basidiomycota</taxon>
        <taxon>Agaricomycotina</taxon>
        <taxon>Agaricomycetes</taxon>
        <taxon>Agaricomycetidae</taxon>
        <taxon>Agaricales</taxon>
        <taxon>Agaricineae</taxon>
        <taxon>Psathyrellaceae</taxon>
        <taxon>Ephemerocybe</taxon>
    </lineage>
</organism>
<accession>A0A8H6M550</accession>
<gene>
    <name evidence="2" type="ORF">DFP72DRAFT_793036</name>
</gene>
<protein>
    <submittedName>
        <fullName evidence="2">Uncharacterized protein</fullName>
    </submittedName>
</protein>
<reference evidence="2 3" key="1">
    <citation type="submission" date="2020-07" db="EMBL/GenBank/DDBJ databases">
        <title>Comparative genomics of pyrophilous fungi reveals a link between fire events and developmental genes.</title>
        <authorList>
            <consortium name="DOE Joint Genome Institute"/>
            <person name="Steindorff A.S."/>
            <person name="Carver A."/>
            <person name="Calhoun S."/>
            <person name="Stillman K."/>
            <person name="Liu H."/>
            <person name="Lipzen A."/>
            <person name="Pangilinan J."/>
            <person name="Labutti K."/>
            <person name="Bruns T.D."/>
            <person name="Grigoriev I.V."/>
        </authorList>
    </citation>
    <scope>NUCLEOTIDE SEQUENCE [LARGE SCALE GENOMIC DNA]</scope>
    <source>
        <strain evidence="2 3">CBS 144469</strain>
    </source>
</reference>
<feature type="non-terminal residue" evidence="2">
    <location>
        <position position="165"/>
    </location>
</feature>
<name>A0A8H6M550_9AGAR</name>
<dbReference type="EMBL" id="JACGCI010000039">
    <property type="protein sequence ID" value="KAF6753439.1"/>
    <property type="molecule type" value="Genomic_DNA"/>
</dbReference>
<keyword evidence="3" id="KW-1185">Reference proteome</keyword>
<feature type="non-terminal residue" evidence="2">
    <location>
        <position position="1"/>
    </location>
</feature>
<evidence type="ECO:0000313" key="3">
    <source>
        <dbReference type="Proteomes" id="UP000521943"/>
    </source>
</evidence>
<feature type="compositionally biased region" description="Basic and acidic residues" evidence="1">
    <location>
        <begin position="63"/>
        <end position="76"/>
    </location>
</feature>
<evidence type="ECO:0000256" key="1">
    <source>
        <dbReference type="SAM" id="MobiDB-lite"/>
    </source>
</evidence>
<comment type="caution">
    <text evidence="2">The sequence shown here is derived from an EMBL/GenBank/DDBJ whole genome shotgun (WGS) entry which is preliminary data.</text>
</comment>
<evidence type="ECO:0000313" key="2">
    <source>
        <dbReference type="EMBL" id="KAF6753439.1"/>
    </source>
</evidence>
<dbReference type="Proteomes" id="UP000521943">
    <property type="component" value="Unassembled WGS sequence"/>
</dbReference>
<proteinExistence type="predicted"/>
<dbReference type="AlphaFoldDB" id="A0A8H6M550"/>
<feature type="region of interest" description="Disordered" evidence="1">
    <location>
        <begin position="36"/>
        <end position="78"/>
    </location>
</feature>
<sequence>SIPAVDDESLPVWPDPTAPPLLQVEFSKCKVYTSIPPKPKQSISKRTVSDLRKAASKGPPPLDVDKTADAHRGRASDRKRKWWNMQILIEACMRPELWDIFRGWSDPKRRPLAIPLPKVVSNFRTRMNPPNTLPAIFAKTKYDEDAKRAAELPDCTVDISPSKSF</sequence>